<feature type="compositionally biased region" description="Polar residues" evidence="1">
    <location>
        <begin position="154"/>
        <end position="180"/>
    </location>
</feature>
<dbReference type="AlphaFoldDB" id="A0A0D7BI11"/>
<name>A0A0D7BI11_9AGAR</name>
<dbReference type="EMBL" id="KN880479">
    <property type="protein sequence ID" value="KIY69699.1"/>
    <property type="molecule type" value="Genomic_DNA"/>
</dbReference>
<feature type="region of interest" description="Disordered" evidence="1">
    <location>
        <begin position="103"/>
        <end position="180"/>
    </location>
</feature>
<reference evidence="2 3" key="1">
    <citation type="journal article" date="2015" name="Fungal Genet. Biol.">
        <title>Evolution of novel wood decay mechanisms in Agaricales revealed by the genome sequences of Fistulina hepatica and Cylindrobasidium torrendii.</title>
        <authorList>
            <person name="Floudas D."/>
            <person name="Held B.W."/>
            <person name="Riley R."/>
            <person name="Nagy L.G."/>
            <person name="Koehler G."/>
            <person name="Ransdell A.S."/>
            <person name="Younus H."/>
            <person name="Chow J."/>
            <person name="Chiniquy J."/>
            <person name="Lipzen A."/>
            <person name="Tritt A."/>
            <person name="Sun H."/>
            <person name="Haridas S."/>
            <person name="LaButti K."/>
            <person name="Ohm R.A."/>
            <person name="Kues U."/>
            <person name="Blanchette R.A."/>
            <person name="Grigoriev I.V."/>
            <person name="Minto R.E."/>
            <person name="Hibbett D.S."/>
        </authorList>
    </citation>
    <scope>NUCLEOTIDE SEQUENCE [LARGE SCALE GENOMIC DNA]</scope>
    <source>
        <strain evidence="2 3">FP15055 ss-10</strain>
    </source>
</reference>
<gene>
    <name evidence="2" type="ORF">CYLTODRAFT_488651</name>
</gene>
<keyword evidence="3" id="KW-1185">Reference proteome</keyword>
<evidence type="ECO:0000313" key="2">
    <source>
        <dbReference type="EMBL" id="KIY69699.1"/>
    </source>
</evidence>
<organism evidence="2 3">
    <name type="scientific">Cylindrobasidium torrendii FP15055 ss-10</name>
    <dbReference type="NCBI Taxonomy" id="1314674"/>
    <lineage>
        <taxon>Eukaryota</taxon>
        <taxon>Fungi</taxon>
        <taxon>Dikarya</taxon>
        <taxon>Basidiomycota</taxon>
        <taxon>Agaricomycotina</taxon>
        <taxon>Agaricomycetes</taxon>
        <taxon>Agaricomycetidae</taxon>
        <taxon>Agaricales</taxon>
        <taxon>Marasmiineae</taxon>
        <taxon>Physalacriaceae</taxon>
        <taxon>Cylindrobasidium</taxon>
    </lineage>
</organism>
<evidence type="ECO:0000256" key="1">
    <source>
        <dbReference type="SAM" id="MobiDB-lite"/>
    </source>
</evidence>
<protein>
    <submittedName>
        <fullName evidence="2">Uncharacterized protein</fullName>
    </submittedName>
</protein>
<accession>A0A0D7BI11</accession>
<evidence type="ECO:0000313" key="3">
    <source>
        <dbReference type="Proteomes" id="UP000054007"/>
    </source>
</evidence>
<sequence>MGVTLTGSAKKSHRCADILSIDYHLRPSATSTSPRRGRSNQSALFLAMSLQTFSPAQASTRVPQKPYRIGTYAEAAHIASNFPELAEIVLAASLPLVVNVPASWNSGQRDDTSPSDRGNSPSRPKRARRDNRRVGSTPSSRDSPTENHKPAFKNQPNSRRVTQSISSAPRHQVSSNNTVSNVETKSLAYRPEDWLRNWDQKVSLASSPLSPAIGVDRQSPQLLPPSLGRLRLESESSLQSNELQPEKEMMYFKGTLSHGYVDSSQSYPHNPTEIAHKFSSGDFQAGKSRKLEYSSRLPFGSPISPSNLDSMKNWQHQTSRFTHTPSVMADHGDVRPRTHSFPSTPNAQFAFQLEPLPPIAYSSSPCHTSEDFSQLGKRMRESASSELKDQFSSTMFTTATLAGSPEQGHELAQSSSTLSVCMDSAPQHSQNQPRVHSIDEILDFSGGGHWYKESQPLPRPSSEPVFNHKGGAPDVVMSDVSPPLGSQ</sequence>
<dbReference type="Proteomes" id="UP000054007">
    <property type="component" value="Unassembled WGS sequence"/>
</dbReference>
<feature type="region of interest" description="Disordered" evidence="1">
    <location>
        <begin position="446"/>
        <end position="487"/>
    </location>
</feature>
<proteinExistence type="predicted"/>